<dbReference type="InterPro" id="IPR039609">
    <property type="entry name" value="VQ_15/22"/>
</dbReference>
<gene>
    <name evidence="3" type="ORF">g.89007</name>
</gene>
<dbReference type="PANTHER" id="PTHR33179:SF4">
    <property type="entry name" value="VQ MOTIF-CONTAINING PROTEIN"/>
    <property type="match status" value="1"/>
</dbReference>
<feature type="region of interest" description="Disordered" evidence="1">
    <location>
        <begin position="1"/>
        <end position="62"/>
    </location>
</feature>
<sequence>MDSANSSSVQSSSGGDEDHDSRSDSISPFLSPPGTSFSSLSHQPSLQLPASSPRPPSFLFDPLSGYLDPFTSSSLHLDMTWAGAFNPNQLPSSQQQQLLPPSAPPHDQASNTSSARAAPAPRSSRKRSRASRREPTTVLTTDTANFRAMVQEFTGIPAPPFFSSSSSMFPRSRLDLFHPTASPAMGSSGVLDPSPRPLLRPLPQKVQVPSLVPFMPGGSSSSSPAPAITATATSAADAIADGFIRGAFATNDTAANVSSTSMSTPSMGSSYQQPPLGDHHQNLLNVFNFQSILQPSPRTNYNSPHVAALAGRRPAPMAPPAVDYAAGGGLSGGLGGGALEGMPSSRGGGSGGDDILRWVEGPGGLEGGGDRGRLEPSGGSYGGSRGRSGCRLNCTGSASPDRHGQKGPENVSARGEGMLDSWICYSD</sequence>
<dbReference type="PANTHER" id="PTHR33179">
    <property type="entry name" value="VQ MOTIF-CONTAINING PROTEIN"/>
    <property type="match status" value="1"/>
</dbReference>
<organism evidence="3">
    <name type="scientific">Anthurium amnicola</name>
    <dbReference type="NCBI Taxonomy" id="1678845"/>
    <lineage>
        <taxon>Eukaryota</taxon>
        <taxon>Viridiplantae</taxon>
        <taxon>Streptophyta</taxon>
        <taxon>Embryophyta</taxon>
        <taxon>Tracheophyta</taxon>
        <taxon>Spermatophyta</taxon>
        <taxon>Magnoliopsida</taxon>
        <taxon>Liliopsida</taxon>
        <taxon>Araceae</taxon>
        <taxon>Pothoideae</taxon>
        <taxon>Potheae</taxon>
        <taxon>Anthurium</taxon>
    </lineage>
</organism>
<protein>
    <recommendedName>
        <fullName evidence="2">VQ domain-containing protein</fullName>
    </recommendedName>
</protein>
<feature type="compositionally biased region" description="Low complexity" evidence="1">
    <location>
        <begin position="109"/>
        <end position="122"/>
    </location>
</feature>
<accession>A0A1D1Z5R9</accession>
<dbReference type="EMBL" id="GDJX01005722">
    <property type="protein sequence ID" value="JAT62214.1"/>
    <property type="molecule type" value="Transcribed_RNA"/>
</dbReference>
<feature type="compositionally biased region" description="Low complexity" evidence="1">
    <location>
        <begin position="1"/>
        <end position="13"/>
    </location>
</feature>
<evidence type="ECO:0000259" key="2">
    <source>
        <dbReference type="Pfam" id="PF05678"/>
    </source>
</evidence>
<name>A0A1D1Z5R9_9ARAE</name>
<dbReference type="Pfam" id="PF05678">
    <property type="entry name" value="VQ"/>
    <property type="match status" value="1"/>
</dbReference>
<evidence type="ECO:0000256" key="1">
    <source>
        <dbReference type="SAM" id="MobiDB-lite"/>
    </source>
</evidence>
<proteinExistence type="predicted"/>
<feature type="compositionally biased region" description="Low complexity" evidence="1">
    <location>
        <begin position="36"/>
        <end position="51"/>
    </location>
</feature>
<feature type="region of interest" description="Disordered" evidence="1">
    <location>
        <begin position="86"/>
        <end position="141"/>
    </location>
</feature>
<reference evidence="3" key="1">
    <citation type="submission" date="2015-07" db="EMBL/GenBank/DDBJ databases">
        <title>Transcriptome Assembly of Anthurium amnicola.</title>
        <authorList>
            <person name="Suzuki J."/>
        </authorList>
    </citation>
    <scope>NUCLEOTIDE SEQUENCE</scope>
</reference>
<evidence type="ECO:0000313" key="3">
    <source>
        <dbReference type="EMBL" id="JAT62214.1"/>
    </source>
</evidence>
<feature type="region of interest" description="Disordered" evidence="1">
    <location>
        <begin position="336"/>
        <end position="414"/>
    </location>
</feature>
<feature type="domain" description="VQ" evidence="2">
    <location>
        <begin position="135"/>
        <end position="160"/>
    </location>
</feature>
<dbReference type="InterPro" id="IPR008889">
    <property type="entry name" value="VQ"/>
</dbReference>
<feature type="compositionally biased region" description="Low complexity" evidence="1">
    <location>
        <begin position="89"/>
        <end position="100"/>
    </location>
</feature>
<dbReference type="AlphaFoldDB" id="A0A1D1Z5R9"/>